<accession>A0AAW0A3V7</accession>
<organism evidence="3 4">
    <name type="scientific">Favolaschia claudopus</name>
    <dbReference type="NCBI Taxonomy" id="2862362"/>
    <lineage>
        <taxon>Eukaryota</taxon>
        <taxon>Fungi</taxon>
        <taxon>Dikarya</taxon>
        <taxon>Basidiomycota</taxon>
        <taxon>Agaricomycotina</taxon>
        <taxon>Agaricomycetes</taxon>
        <taxon>Agaricomycetidae</taxon>
        <taxon>Agaricales</taxon>
        <taxon>Marasmiineae</taxon>
        <taxon>Mycenaceae</taxon>
        <taxon>Favolaschia</taxon>
    </lineage>
</organism>
<keyword evidence="1" id="KW-0521">NADP</keyword>
<dbReference type="GO" id="GO:0102965">
    <property type="term" value="F:alcohol-forming long-chain fatty acyl-CoA reductase activity"/>
    <property type="evidence" value="ECO:0007669"/>
    <property type="project" value="UniProtKB-EC"/>
</dbReference>
<dbReference type="Gene3D" id="3.40.50.720">
    <property type="entry name" value="NAD(P)-binding Rossmann-like Domain"/>
    <property type="match status" value="1"/>
</dbReference>
<evidence type="ECO:0000259" key="2">
    <source>
        <dbReference type="Pfam" id="PF07993"/>
    </source>
</evidence>
<proteinExistence type="inferred from homology"/>
<dbReference type="GO" id="GO:0035336">
    <property type="term" value="P:long-chain fatty-acyl-CoA metabolic process"/>
    <property type="evidence" value="ECO:0007669"/>
    <property type="project" value="TreeGrafter"/>
</dbReference>
<dbReference type="Proteomes" id="UP001362999">
    <property type="component" value="Unassembled WGS sequence"/>
</dbReference>
<keyword evidence="1" id="KW-0812">Transmembrane</keyword>
<protein>
    <recommendedName>
        <fullName evidence="1">Fatty acyl-CoA reductase</fullName>
        <ecNumber evidence="1">1.2.1.84</ecNumber>
    </recommendedName>
</protein>
<comment type="similarity">
    <text evidence="1">Belongs to the fatty acyl-CoA reductase family.</text>
</comment>
<dbReference type="EC" id="1.2.1.84" evidence="1"/>
<sequence length="403" mass="44658">MDNPSTFFHQQTIFLTGGTGYLGACLLYQLATKLDTRKIYVLVRGSPEQAISQWKKTIPSQVEGILSTKKVQLVVGDVTEPSFGIESAILDEMADTVTVIIHGAASLNWMSSLRETVHNNCLPVLHLAKIASIFKNLTRFIFISTIYASSHLPDGVVEEKVYPAGDAEEHLAQILKEGKVAGGVDGRFASRYAFVKNMTEQLLLARHPKLPILIARPGCIGPAISEPYPYYARGGACPLSDYIERYMQNPDSGIFHVSLLHPAGTNIVDEVPVDIVTNLILLHVMQGTTGVIHTSAESYVPRTLAQLHQDVVDHFPKHNGSRGAEFRYVTDDSVKQGRYAEFWGIGGRDWRFSNAASKRFRSVDGPLSVALGDHDSRQFMKERARRIGEEIIRRRASRVSSKL</sequence>
<keyword evidence="1" id="KW-0472">Membrane</keyword>
<comment type="catalytic activity">
    <reaction evidence="1">
        <text>a long-chain fatty acyl-CoA + 2 NADPH + 2 H(+) = a long-chain primary fatty alcohol + 2 NADP(+) + CoA</text>
        <dbReference type="Rhea" id="RHEA:52716"/>
        <dbReference type="ChEBI" id="CHEBI:15378"/>
        <dbReference type="ChEBI" id="CHEBI:57287"/>
        <dbReference type="ChEBI" id="CHEBI:57783"/>
        <dbReference type="ChEBI" id="CHEBI:58349"/>
        <dbReference type="ChEBI" id="CHEBI:77396"/>
        <dbReference type="ChEBI" id="CHEBI:83139"/>
        <dbReference type="EC" id="1.2.1.84"/>
    </reaction>
</comment>
<keyword evidence="1" id="KW-1133">Transmembrane helix</keyword>
<evidence type="ECO:0000256" key="1">
    <source>
        <dbReference type="RuleBase" id="RU363097"/>
    </source>
</evidence>
<name>A0AAW0A3V7_9AGAR</name>
<keyword evidence="1" id="KW-0560">Oxidoreductase</keyword>
<evidence type="ECO:0000313" key="3">
    <source>
        <dbReference type="EMBL" id="KAK7000402.1"/>
    </source>
</evidence>
<dbReference type="GO" id="GO:0080019">
    <property type="term" value="F:alcohol-forming very long-chain fatty acyl-CoA reductase activity"/>
    <property type="evidence" value="ECO:0007669"/>
    <property type="project" value="InterPro"/>
</dbReference>
<reference evidence="3 4" key="1">
    <citation type="journal article" date="2024" name="J Genomics">
        <title>Draft genome sequencing and assembly of Favolaschia claudopus CIRM-BRFM 2984 isolated from oak limbs.</title>
        <authorList>
            <person name="Navarro D."/>
            <person name="Drula E."/>
            <person name="Chaduli D."/>
            <person name="Cazenave R."/>
            <person name="Ahrendt S."/>
            <person name="Wang J."/>
            <person name="Lipzen A."/>
            <person name="Daum C."/>
            <person name="Barry K."/>
            <person name="Grigoriev I.V."/>
            <person name="Favel A."/>
            <person name="Rosso M.N."/>
            <person name="Martin F."/>
        </authorList>
    </citation>
    <scope>NUCLEOTIDE SEQUENCE [LARGE SCALE GENOMIC DNA]</scope>
    <source>
        <strain evidence="3 4">CIRM-BRFM 2984</strain>
    </source>
</reference>
<dbReference type="GO" id="GO:0005777">
    <property type="term" value="C:peroxisome"/>
    <property type="evidence" value="ECO:0007669"/>
    <property type="project" value="TreeGrafter"/>
</dbReference>
<gene>
    <name evidence="3" type="ORF">R3P38DRAFT_2651741</name>
</gene>
<feature type="domain" description="Thioester reductase (TE)" evidence="2">
    <location>
        <begin position="15"/>
        <end position="279"/>
    </location>
</feature>
<dbReference type="EMBL" id="JAWWNJ010000089">
    <property type="protein sequence ID" value="KAK7000402.1"/>
    <property type="molecule type" value="Genomic_DNA"/>
</dbReference>
<dbReference type="PANTHER" id="PTHR11011:SF45">
    <property type="entry name" value="FATTY ACYL-COA REDUCTASE CG8306-RELATED"/>
    <property type="match status" value="1"/>
</dbReference>
<dbReference type="Pfam" id="PF07993">
    <property type="entry name" value="NAD_binding_4"/>
    <property type="match status" value="1"/>
</dbReference>
<dbReference type="InterPro" id="IPR026055">
    <property type="entry name" value="FAR"/>
</dbReference>
<comment type="caution">
    <text evidence="3">The sequence shown here is derived from an EMBL/GenBank/DDBJ whole genome shotgun (WGS) entry which is preliminary data.</text>
</comment>
<keyword evidence="4" id="KW-1185">Reference proteome</keyword>
<dbReference type="InterPro" id="IPR013120">
    <property type="entry name" value="FAR_NAD-bd"/>
</dbReference>
<keyword evidence="1" id="KW-0444">Lipid biosynthesis</keyword>
<feature type="transmembrane region" description="Helical" evidence="1">
    <location>
        <begin position="12"/>
        <end position="31"/>
    </location>
</feature>
<dbReference type="PANTHER" id="PTHR11011">
    <property type="entry name" value="MALE STERILITY PROTEIN 2-RELATED"/>
    <property type="match status" value="1"/>
</dbReference>
<evidence type="ECO:0000313" key="4">
    <source>
        <dbReference type="Proteomes" id="UP001362999"/>
    </source>
</evidence>
<dbReference type="AlphaFoldDB" id="A0AAW0A3V7"/>
<dbReference type="SUPFAM" id="SSF51735">
    <property type="entry name" value="NAD(P)-binding Rossmann-fold domains"/>
    <property type="match status" value="1"/>
</dbReference>
<comment type="function">
    <text evidence="1">Catalyzes the reduction of fatty acyl-CoA to fatty alcohols.</text>
</comment>
<dbReference type="InterPro" id="IPR036291">
    <property type="entry name" value="NAD(P)-bd_dom_sf"/>
</dbReference>
<keyword evidence="1" id="KW-0443">Lipid metabolism</keyword>